<proteinExistence type="predicted"/>
<evidence type="ECO:0000313" key="2">
    <source>
        <dbReference type="EMBL" id="MBB6050589.1"/>
    </source>
</evidence>
<keyword evidence="1" id="KW-0472">Membrane</keyword>
<sequence>MQQQKTKHLPQMLQGPEQVLADLSVVASREARLLRFLRPVARVLLLGLVAFIHLGSIGSDYQNHGWPIVALKLFVMLVQMFILPHLMGPFTTGRLQWCLRDAMPYVRKAGRESLEPILLLMAACVDPAERFAHRSHKQRWQLEREFGTLAREHVTQWLARMPVGEVEHLSPEAQKALVALTERALRASRRPQQKDPTHARFATAALLTLATLRQGRFSAYTTHPDPQVAAAVQEHSSALL</sequence>
<dbReference type="RefSeq" id="WP_184195833.1">
    <property type="nucleotide sequence ID" value="NZ_JACHGW010000002.1"/>
</dbReference>
<keyword evidence="1" id="KW-1133">Transmembrane helix</keyword>
<feature type="transmembrane region" description="Helical" evidence="1">
    <location>
        <begin position="65"/>
        <end position="86"/>
    </location>
</feature>
<protein>
    <submittedName>
        <fullName evidence="2">Uncharacterized protein</fullName>
    </submittedName>
</protein>
<comment type="caution">
    <text evidence="2">The sequence shown here is derived from an EMBL/GenBank/DDBJ whole genome shotgun (WGS) entry which is preliminary data.</text>
</comment>
<feature type="transmembrane region" description="Helical" evidence="1">
    <location>
        <begin position="39"/>
        <end position="59"/>
    </location>
</feature>
<dbReference type="EMBL" id="JACHGW010000002">
    <property type="protein sequence ID" value="MBB6050589.1"/>
    <property type="molecule type" value="Genomic_DNA"/>
</dbReference>
<keyword evidence="1" id="KW-0812">Transmembrane</keyword>
<organism evidence="2 3">
    <name type="scientific">Armatimonas rosea</name>
    <dbReference type="NCBI Taxonomy" id="685828"/>
    <lineage>
        <taxon>Bacteria</taxon>
        <taxon>Bacillati</taxon>
        <taxon>Armatimonadota</taxon>
        <taxon>Armatimonadia</taxon>
        <taxon>Armatimonadales</taxon>
        <taxon>Armatimonadaceae</taxon>
        <taxon>Armatimonas</taxon>
    </lineage>
</organism>
<dbReference type="Proteomes" id="UP000520814">
    <property type="component" value="Unassembled WGS sequence"/>
</dbReference>
<reference evidence="2 3" key="1">
    <citation type="submission" date="2020-08" db="EMBL/GenBank/DDBJ databases">
        <title>Genomic Encyclopedia of Type Strains, Phase IV (KMG-IV): sequencing the most valuable type-strain genomes for metagenomic binning, comparative biology and taxonomic classification.</title>
        <authorList>
            <person name="Goeker M."/>
        </authorList>
    </citation>
    <scope>NUCLEOTIDE SEQUENCE [LARGE SCALE GENOMIC DNA]</scope>
    <source>
        <strain evidence="2 3">DSM 23562</strain>
    </source>
</reference>
<gene>
    <name evidence="2" type="ORF">HNQ39_002380</name>
</gene>
<name>A0A7W9SQZ0_ARMRO</name>
<accession>A0A7W9SQZ0</accession>
<evidence type="ECO:0000256" key="1">
    <source>
        <dbReference type="SAM" id="Phobius"/>
    </source>
</evidence>
<evidence type="ECO:0000313" key="3">
    <source>
        <dbReference type="Proteomes" id="UP000520814"/>
    </source>
</evidence>
<dbReference type="AlphaFoldDB" id="A0A7W9SQZ0"/>
<keyword evidence="3" id="KW-1185">Reference proteome</keyword>